<proteinExistence type="predicted"/>
<protein>
    <submittedName>
        <fullName evidence="1">NADH dehydrogenase subunit F</fullName>
    </submittedName>
</protein>
<keyword evidence="1" id="KW-0934">Plastid</keyword>
<keyword evidence="1" id="KW-0150">Chloroplast</keyword>
<gene>
    <name evidence="1" type="primary">ndhF</name>
</gene>
<organism evidence="1">
    <name type="scientific">Rytidosperma setaceum</name>
    <dbReference type="NCBI Taxonomy" id="500206"/>
    <lineage>
        <taxon>Eukaryota</taxon>
        <taxon>Viridiplantae</taxon>
        <taxon>Streptophyta</taxon>
        <taxon>Embryophyta</taxon>
        <taxon>Tracheophyta</taxon>
        <taxon>Spermatophyta</taxon>
        <taxon>Magnoliopsida</taxon>
        <taxon>Liliopsida</taxon>
        <taxon>Poales</taxon>
        <taxon>Poaceae</taxon>
        <taxon>PACMAD clade</taxon>
        <taxon>Danthonioideae</taxon>
        <taxon>Danthonieae</taxon>
        <taxon>Rytidosperma</taxon>
    </lineage>
</organism>
<accession>G0T4K3</accession>
<dbReference type="AlphaFoldDB" id="G0T4K3"/>
<reference evidence="1" key="1">
    <citation type="journal article" date="2010" name="Mol. Phylogenet. Evol.">
        <title>A plastid tree can bring order to the chaotic generic taxonomy of Rytidosperma Steud. s.l. (Poaceae).</title>
        <authorList>
            <person name="Humphreys A.M."/>
            <person name="Pirie M.D."/>
            <person name="Linder H.P."/>
        </authorList>
    </citation>
    <scope>NUCLEOTIDE SEQUENCE</scope>
</reference>
<feature type="non-terminal residue" evidence="1">
    <location>
        <position position="67"/>
    </location>
</feature>
<feature type="non-terminal residue" evidence="1">
    <location>
        <position position="1"/>
    </location>
</feature>
<name>G0T4K3_9POAL</name>
<dbReference type="EMBL" id="GQ471610">
    <property type="protein sequence ID" value="AEH59453.1"/>
    <property type="molecule type" value="Genomic_DNA"/>
</dbReference>
<evidence type="ECO:0000313" key="1">
    <source>
        <dbReference type="EMBL" id="AEH59453.1"/>
    </source>
</evidence>
<sequence length="67" mass="8245">ESIGILFYQQRKVKFLFFHKIYPKFLLIQEIECDSLVVPWELKTLLSILMKQEILCYFLFLYYSFLL</sequence>
<geneLocation type="chloroplast" evidence="1"/>